<dbReference type="Pfam" id="PF00584">
    <property type="entry name" value="SecE"/>
    <property type="match status" value="1"/>
</dbReference>
<name>A0ABV5JIQ9_9RHOB</name>
<keyword evidence="4 9" id="KW-0812">Transmembrane</keyword>
<evidence type="ECO:0000256" key="7">
    <source>
        <dbReference type="ARBA" id="ARBA00023010"/>
    </source>
</evidence>
<dbReference type="HAMAP" id="MF_00422">
    <property type="entry name" value="SecE"/>
    <property type="match status" value="1"/>
</dbReference>
<dbReference type="PANTHER" id="PTHR33910">
    <property type="entry name" value="PROTEIN TRANSLOCASE SUBUNIT SECE"/>
    <property type="match status" value="1"/>
</dbReference>
<dbReference type="InterPro" id="IPR001901">
    <property type="entry name" value="Translocase_SecE/Sec61-g"/>
</dbReference>
<comment type="similarity">
    <text evidence="9">Belongs to the SecE/SEC61-gamma family.</text>
</comment>
<feature type="transmembrane region" description="Helical" evidence="9">
    <location>
        <begin position="28"/>
        <end position="49"/>
    </location>
</feature>
<evidence type="ECO:0000256" key="1">
    <source>
        <dbReference type="ARBA" id="ARBA00004370"/>
    </source>
</evidence>
<dbReference type="RefSeq" id="WP_213887193.1">
    <property type="nucleotide sequence ID" value="NZ_JAGFNU010000001.1"/>
</dbReference>
<dbReference type="InterPro" id="IPR005807">
    <property type="entry name" value="SecE_bac"/>
</dbReference>
<dbReference type="EMBL" id="JBHMEA010000045">
    <property type="protein sequence ID" value="MFB9233000.1"/>
    <property type="molecule type" value="Genomic_DNA"/>
</dbReference>
<dbReference type="InterPro" id="IPR038379">
    <property type="entry name" value="SecE_sf"/>
</dbReference>
<accession>A0ABV5JIQ9</accession>
<keyword evidence="6 9" id="KW-1133">Transmembrane helix</keyword>
<evidence type="ECO:0000256" key="6">
    <source>
        <dbReference type="ARBA" id="ARBA00022989"/>
    </source>
</evidence>
<evidence type="ECO:0000313" key="10">
    <source>
        <dbReference type="EMBL" id="MFB9233000.1"/>
    </source>
</evidence>
<proteinExistence type="inferred from homology"/>
<keyword evidence="11" id="KW-1185">Reference proteome</keyword>
<dbReference type="Gene3D" id="1.20.5.1030">
    <property type="entry name" value="Preprotein translocase secy subunit"/>
    <property type="match status" value="1"/>
</dbReference>
<sequence>MAKANPAQFIQQVRSEVSKVVWPTRREVLLTTAMVFVMATLTAIFFSLIDLTIREGLRALFDAFR</sequence>
<gene>
    <name evidence="9 10" type="primary">secE</name>
    <name evidence="10" type="ORF">ACFFUT_14505</name>
</gene>
<evidence type="ECO:0000256" key="8">
    <source>
        <dbReference type="ARBA" id="ARBA00023136"/>
    </source>
</evidence>
<comment type="subcellular location">
    <subcellularLocation>
        <location evidence="9">Cell membrane</location>
        <topology evidence="9">Single-pass membrane protein</topology>
    </subcellularLocation>
    <subcellularLocation>
        <location evidence="1">Membrane</location>
    </subcellularLocation>
</comment>
<reference evidence="10 11" key="1">
    <citation type="submission" date="2024-09" db="EMBL/GenBank/DDBJ databases">
        <authorList>
            <person name="Sun Q."/>
            <person name="Mori K."/>
        </authorList>
    </citation>
    <scope>NUCLEOTIDE SEQUENCE [LARGE SCALE GENOMIC DNA]</scope>
    <source>
        <strain evidence="10 11">CECT 8726</strain>
    </source>
</reference>
<evidence type="ECO:0000256" key="3">
    <source>
        <dbReference type="ARBA" id="ARBA00022475"/>
    </source>
</evidence>
<keyword evidence="8 9" id="KW-0472">Membrane</keyword>
<evidence type="ECO:0000256" key="4">
    <source>
        <dbReference type="ARBA" id="ARBA00022692"/>
    </source>
</evidence>
<dbReference type="Proteomes" id="UP001589683">
    <property type="component" value="Unassembled WGS sequence"/>
</dbReference>
<comment type="caution">
    <text evidence="10">The sequence shown here is derived from an EMBL/GenBank/DDBJ whole genome shotgun (WGS) entry which is preliminary data.</text>
</comment>
<evidence type="ECO:0000256" key="2">
    <source>
        <dbReference type="ARBA" id="ARBA00022448"/>
    </source>
</evidence>
<dbReference type="PANTHER" id="PTHR33910:SF1">
    <property type="entry name" value="PROTEIN TRANSLOCASE SUBUNIT SECE"/>
    <property type="match status" value="1"/>
</dbReference>
<protein>
    <recommendedName>
        <fullName evidence="9">Protein translocase subunit SecE</fullName>
    </recommendedName>
</protein>
<keyword evidence="5 9" id="KW-0653">Protein transport</keyword>
<comment type="function">
    <text evidence="9">Essential subunit of the Sec protein translocation channel SecYEG. Clamps together the 2 halves of SecY. May contact the channel plug during translocation.</text>
</comment>
<evidence type="ECO:0000313" key="11">
    <source>
        <dbReference type="Proteomes" id="UP001589683"/>
    </source>
</evidence>
<keyword evidence="3 9" id="KW-1003">Cell membrane</keyword>
<comment type="subunit">
    <text evidence="9">Component of the Sec protein translocase complex. Heterotrimer consisting of SecY, SecE and SecG subunits. The heterotrimers can form oligomers, although 1 heterotrimer is thought to be able to translocate proteins. Interacts with the ribosome. Interacts with SecDF, and other proteins may be involved. Interacts with SecA.</text>
</comment>
<dbReference type="NCBIfam" id="TIGR00964">
    <property type="entry name" value="secE_bact"/>
    <property type="match status" value="1"/>
</dbReference>
<keyword evidence="2 9" id="KW-0813">Transport</keyword>
<evidence type="ECO:0000256" key="9">
    <source>
        <dbReference type="HAMAP-Rule" id="MF_00422"/>
    </source>
</evidence>
<keyword evidence="7 9" id="KW-0811">Translocation</keyword>
<evidence type="ECO:0000256" key="5">
    <source>
        <dbReference type="ARBA" id="ARBA00022927"/>
    </source>
</evidence>
<organism evidence="10 11">
    <name type="scientific">Pseudohalocynthiibacter aestuariivivens</name>
    <dbReference type="NCBI Taxonomy" id="1591409"/>
    <lineage>
        <taxon>Bacteria</taxon>
        <taxon>Pseudomonadati</taxon>
        <taxon>Pseudomonadota</taxon>
        <taxon>Alphaproteobacteria</taxon>
        <taxon>Rhodobacterales</taxon>
        <taxon>Paracoccaceae</taxon>
        <taxon>Pseudohalocynthiibacter</taxon>
    </lineage>
</organism>